<evidence type="ECO:0000256" key="5">
    <source>
        <dbReference type="ARBA" id="ARBA00023157"/>
    </source>
</evidence>
<evidence type="ECO:0000313" key="11">
    <source>
        <dbReference type="Proteomes" id="UP001732720"/>
    </source>
</evidence>
<reference evidence="12" key="1">
    <citation type="submission" date="2025-08" db="UniProtKB">
        <authorList>
            <consortium name="RefSeq"/>
        </authorList>
    </citation>
    <scope>IDENTIFICATION</scope>
    <source>
        <tissue evidence="12">Leukocyte</tissue>
    </source>
</reference>
<name>A0A8B7UNY9_CASCN</name>
<feature type="domain" description="EGF-like" evidence="10">
    <location>
        <begin position="66"/>
        <end position="109"/>
    </location>
</feature>
<dbReference type="SMART" id="SM00181">
    <property type="entry name" value="EGF"/>
    <property type="match status" value="2"/>
</dbReference>
<dbReference type="SUPFAM" id="SSF49785">
    <property type="entry name" value="Galactose-binding domain-like"/>
    <property type="match status" value="2"/>
</dbReference>
<dbReference type="InterPro" id="IPR050633">
    <property type="entry name" value="Neuropilin_MCO_CoagFactor"/>
</dbReference>
<dbReference type="CDD" id="cd00054">
    <property type="entry name" value="EGF_CA"/>
    <property type="match status" value="1"/>
</dbReference>
<evidence type="ECO:0000256" key="1">
    <source>
        <dbReference type="ARBA" id="ARBA00022536"/>
    </source>
</evidence>
<dbReference type="GO" id="GO:0038023">
    <property type="term" value="F:signaling receptor activity"/>
    <property type="evidence" value="ECO:0007669"/>
    <property type="project" value="TreeGrafter"/>
</dbReference>
<dbReference type="PANTHER" id="PTHR46806:SF11">
    <property type="entry name" value="MILK FAT GLOBULE EGF AND FACTOR V_VIII DOMAIN CONTAINING"/>
    <property type="match status" value="1"/>
</dbReference>
<dbReference type="GO" id="GO:0005509">
    <property type="term" value="F:calcium ion binding"/>
    <property type="evidence" value="ECO:0007669"/>
    <property type="project" value="InterPro"/>
</dbReference>
<feature type="disulfide bond" evidence="7">
    <location>
        <begin position="51"/>
        <end position="60"/>
    </location>
</feature>
<dbReference type="GO" id="GO:0007155">
    <property type="term" value="P:cell adhesion"/>
    <property type="evidence" value="ECO:0007669"/>
    <property type="project" value="UniProtKB-KW"/>
</dbReference>
<comment type="caution">
    <text evidence="7">Lacks conserved residue(s) required for the propagation of feature annotation.</text>
</comment>
<keyword evidence="4" id="KW-0130">Cell adhesion</keyword>
<proteinExistence type="predicted"/>
<dbReference type="PROSITE" id="PS01186">
    <property type="entry name" value="EGF_2"/>
    <property type="match status" value="1"/>
</dbReference>
<evidence type="ECO:0000256" key="6">
    <source>
        <dbReference type="ARBA" id="ARBA00023180"/>
    </source>
</evidence>
<dbReference type="CDD" id="cd00057">
    <property type="entry name" value="FA58C"/>
    <property type="match status" value="2"/>
</dbReference>
<dbReference type="AlphaFoldDB" id="A0A8B7UNY9"/>
<dbReference type="RefSeq" id="XP_020021062.1">
    <property type="nucleotide sequence ID" value="XM_020165473.1"/>
</dbReference>
<dbReference type="CTD" id="4240"/>
<feature type="domain" description="EGF-like" evidence="10">
    <location>
        <begin position="24"/>
        <end position="61"/>
    </location>
</feature>
<dbReference type="InterPro" id="IPR000742">
    <property type="entry name" value="EGF"/>
</dbReference>
<dbReference type="InterPro" id="IPR008979">
    <property type="entry name" value="Galactose-bd-like_sf"/>
</dbReference>
<dbReference type="PROSITE" id="PS00022">
    <property type="entry name" value="EGF_1"/>
    <property type="match status" value="2"/>
</dbReference>
<evidence type="ECO:0000256" key="7">
    <source>
        <dbReference type="PROSITE-ProRule" id="PRU00076"/>
    </source>
</evidence>
<dbReference type="OrthoDB" id="2121828at2759"/>
<dbReference type="Pfam" id="PF00008">
    <property type="entry name" value="EGF"/>
    <property type="match status" value="2"/>
</dbReference>
<dbReference type="Gene3D" id="2.10.25.10">
    <property type="entry name" value="Laminin"/>
    <property type="match status" value="2"/>
</dbReference>
<dbReference type="InterPro" id="IPR001881">
    <property type="entry name" value="EGF-like_Ca-bd_dom"/>
</dbReference>
<evidence type="ECO:0000313" key="12">
    <source>
        <dbReference type="RefSeq" id="XP_020021062.1"/>
    </source>
</evidence>
<protein>
    <submittedName>
        <fullName evidence="12">Lactadherin isoform X1</fullName>
    </submittedName>
</protein>
<feature type="disulfide bond" evidence="7">
    <location>
        <begin position="99"/>
        <end position="108"/>
    </location>
</feature>
<feature type="chain" id="PRO_5034594176" evidence="8">
    <location>
        <begin position="23"/>
        <end position="431"/>
    </location>
</feature>
<dbReference type="InterPro" id="IPR000421">
    <property type="entry name" value="FA58C"/>
</dbReference>
<dbReference type="PROSITE" id="PS51257">
    <property type="entry name" value="PROKAR_LIPOPROTEIN"/>
    <property type="match status" value="1"/>
</dbReference>
<evidence type="ECO:0000256" key="8">
    <source>
        <dbReference type="SAM" id="SignalP"/>
    </source>
</evidence>
<dbReference type="Proteomes" id="UP001732720">
    <property type="component" value="Chromosome 19"/>
</dbReference>
<keyword evidence="11" id="KW-1185">Reference proteome</keyword>
<dbReference type="PROSITE" id="PS01285">
    <property type="entry name" value="FA58C_1"/>
    <property type="match status" value="1"/>
</dbReference>
<dbReference type="Gene3D" id="2.60.120.260">
    <property type="entry name" value="Galactose-binding domain-like"/>
    <property type="match status" value="2"/>
</dbReference>
<keyword evidence="1 7" id="KW-0245">EGF-like domain</keyword>
<keyword evidence="3" id="KW-0677">Repeat</keyword>
<dbReference type="SMART" id="SM00231">
    <property type="entry name" value="FA58C"/>
    <property type="match status" value="2"/>
</dbReference>
<sequence length="431" mass="47694">MQQARVLAALCGALLCACGVLAASGDFCDSNICLNGGTCLSNQDGDFHCLCPQGFTGSVCNETEKGMGPCSPNPCHNNAECQVVNNGRGDSFTQYVCKCQKGFSGIHCDSRCIRMLGLMGGAIEDSQISASSLHVGFLGLQRWTPELARLHLTGIVNAWSPSSYDRKSWIQVNLRRKMLVSGLMTQGASHAGFAVYVKTFRVAYSSDGHKFQFIQDMEGSGDKVFEGNWDSKSVRSNMFDSPLETQYVRVYPKTCSYRGCALRLELIGCDLDGCSDFLGLRNYSIPDKSITASSFHKTWGVQAFSWHPFFARLDRQGTFNAWTAQSNNASEWLQIDLGSKKQVTGIVTQGAREFGHVQYIAAYKMAYSPDGVHWTEYKENGASESKVFRGNSDNNSHKENILETPIFTRFVRILPVAWHNRITLRMELLGC</sequence>
<dbReference type="PANTHER" id="PTHR46806">
    <property type="entry name" value="F5/8 TYPE C DOMAIN-CONTAINING PROTEIN"/>
    <property type="match status" value="1"/>
</dbReference>
<dbReference type="RefSeq" id="XP_020021062.1">
    <property type="nucleotide sequence ID" value="XM_020165473.2"/>
</dbReference>
<dbReference type="GO" id="GO:0005886">
    <property type="term" value="C:plasma membrane"/>
    <property type="evidence" value="ECO:0007669"/>
    <property type="project" value="TreeGrafter"/>
</dbReference>
<evidence type="ECO:0000256" key="4">
    <source>
        <dbReference type="ARBA" id="ARBA00022889"/>
    </source>
</evidence>
<keyword evidence="5 7" id="KW-1015">Disulfide bond</keyword>
<evidence type="ECO:0000259" key="10">
    <source>
        <dbReference type="PROSITE" id="PS50026"/>
    </source>
</evidence>
<evidence type="ECO:0000256" key="2">
    <source>
        <dbReference type="ARBA" id="ARBA00022729"/>
    </source>
</evidence>
<feature type="domain" description="F5/8 type C" evidence="9">
    <location>
        <begin position="112"/>
        <end position="269"/>
    </location>
</feature>
<evidence type="ECO:0000256" key="3">
    <source>
        <dbReference type="ARBA" id="ARBA00022737"/>
    </source>
</evidence>
<dbReference type="Pfam" id="PF00754">
    <property type="entry name" value="F5_F8_type_C"/>
    <property type="match status" value="2"/>
</dbReference>
<dbReference type="FunFam" id="2.10.25.10:FF:000100">
    <property type="entry name" value="neurogenic locus notch homolog protein 3"/>
    <property type="match status" value="1"/>
</dbReference>
<dbReference type="PROSITE" id="PS50022">
    <property type="entry name" value="FA58C_3"/>
    <property type="match status" value="2"/>
</dbReference>
<organism evidence="12">
    <name type="scientific">Castor canadensis</name>
    <name type="common">American beaver</name>
    <dbReference type="NCBI Taxonomy" id="51338"/>
    <lineage>
        <taxon>Eukaryota</taxon>
        <taxon>Metazoa</taxon>
        <taxon>Chordata</taxon>
        <taxon>Craniata</taxon>
        <taxon>Vertebrata</taxon>
        <taxon>Euteleostomi</taxon>
        <taxon>Mammalia</taxon>
        <taxon>Eutheria</taxon>
        <taxon>Euarchontoglires</taxon>
        <taxon>Glires</taxon>
        <taxon>Rodentia</taxon>
        <taxon>Castorimorpha</taxon>
        <taxon>Castoridae</taxon>
        <taxon>Castor</taxon>
    </lineage>
</organism>
<dbReference type="KEGG" id="ccan:109687552"/>
<accession>A0A8B7UNY9</accession>
<gene>
    <name evidence="12" type="primary">Mfge8</name>
</gene>
<dbReference type="GeneID" id="109687552"/>
<dbReference type="PROSITE" id="PS50026">
    <property type="entry name" value="EGF_3"/>
    <property type="match status" value="2"/>
</dbReference>
<keyword evidence="2 8" id="KW-0732">Signal</keyword>
<dbReference type="SMART" id="SM00179">
    <property type="entry name" value="EGF_CA"/>
    <property type="match status" value="1"/>
</dbReference>
<feature type="signal peptide" evidence="8">
    <location>
        <begin position="1"/>
        <end position="22"/>
    </location>
</feature>
<keyword evidence="6" id="KW-0325">Glycoprotein</keyword>
<dbReference type="SUPFAM" id="SSF57196">
    <property type="entry name" value="EGF/Laminin"/>
    <property type="match status" value="2"/>
</dbReference>
<dbReference type="FunFam" id="2.60.120.260:FF:000002">
    <property type="entry name" value="Coagulation factor VIII"/>
    <property type="match status" value="2"/>
</dbReference>
<feature type="domain" description="F5/8 type C" evidence="9">
    <location>
        <begin position="274"/>
        <end position="431"/>
    </location>
</feature>
<dbReference type="PROSITE" id="PS01286">
    <property type="entry name" value="FA58C_2"/>
    <property type="match status" value="2"/>
</dbReference>
<evidence type="ECO:0000259" key="9">
    <source>
        <dbReference type="PROSITE" id="PS50022"/>
    </source>
</evidence>